<proteinExistence type="predicted"/>
<dbReference type="Pfam" id="PF00403">
    <property type="entry name" value="HMA"/>
    <property type="match status" value="1"/>
</dbReference>
<accession>A0A4Y8KLE2</accession>
<organism evidence="2 3">
    <name type="scientific">Cryobacterium psychrophilum</name>
    <dbReference type="NCBI Taxonomy" id="41988"/>
    <lineage>
        <taxon>Bacteria</taxon>
        <taxon>Bacillati</taxon>
        <taxon>Actinomycetota</taxon>
        <taxon>Actinomycetes</taxon>
        <taxon>Micrococcales</taxon>
        <taxon>Microbacteriaceae</taxon>
        <taxon>Cryobacterium</taxon>
    </lineage>
</organism>
<dbReference type="InterPro" id="IPR036163">
    <property type="entry name" value="HMA_dom_sf"/>
</dbReference>
<gene>
    <name evidence="2" type="ORF">E3T53_12835</name>
</gene>
<sequence>MCTTNQNDLGLTDASCACGTHAHETAGTGSCACGTPTHEKAAATSSDSAERATITSTWAVSGMTCSHCVKSVTEELGRLQGATNVEVALVSGGLSQVTVSSVGELDRDAVAAAIDEAGYDWVAQSR</sequence>
<dbReference type="InterPro" id="IPR006121">
    <property type="entry name" value="HMA_dom"/>
</dbReference>
<dbReference type="CDD" id="cd00371">
    <property type="entry name" value="HMA"/>
    <property type="match status" value="1"/>
</dbReference>
<feature type="domain" description="HMA" evidence="1">
    <location>
        <begin position="54"/>
        <end position="122"/>
    </location>
</feature>
<dbReference type="PROSITE" id="PS50846">
    <property type="entry name" value="HMA_2"/>
    <property type="match status" value="1"/>
</dbReference>
<dbReference type="SUPFAM" id="SSF55008">
    <property type="entry name" value="HMA, heavy metal-associated domain"/>
    <property type="match status" value="1"/>
</dbReference>
<evidence type="ECO:0000259" key="1">
    <source>
        <dbReference type="PROSITE" id="PS50846"/>
    </source>
</evidence>
<name>A0A4Y8KLE2_9MICO</name>
<protein>
    <submittedName>
        <fullName evidence="2">Heavy-metal-associated domain-containing protein</fullName>
    </submittedName>
</protein>
<dbReference type="AlphaFoldDB" id="A0A4Y8KLE2"/>
<dbReference type="EMBL" id="SOHQ01000034">
    <property type="protein sequence ID" value="TFD76752.1"/>
    <property type="molecule type" value="Genomic_DNA"/>
</dbReference>
<evidence type="ECO:0000313" key="2">
    <source>
        <dbReference type="EMBL" id="TFD76752.1"/>
    </source>
</evidence>
<dbReference type="GO" id="GO:0046872">
    <property type="term" value="F:metal ion binding"/>
    <property type="evidence" value="ECO:0007669"/>
    <property type="project" value="InterPro"/>
</dbReference>
<comment type="caution">
    <text evidence="2">The sequence shown here is derived from an EMBL/GenBank/DDBJ whole genome shotgun (WGS) entry which is preliminary data.</text>
</comment>
<dbReference type="Gene3D" id="3.30.70.100">
    <property type="match status" value="1"/>
</dbReference>
<keyword evidence="3" id="KW-1185">Reference proteome</keyword>
<reference evidence="2 3" key="1">
    <citation type="submission" date="2019-03" db="EMBL/GenBank/DDBJ databases">
        <title>Genomics of glacier-inhabiting Cryobacterium strains.</title>
        <authorList>
            <person name="Liu Q."/>
            <person name="Xin Y.-H."/>
        </authorList>
    </citation>
    <scope>NUCLEOTIDE SEQUENCE [LARGE SCALE GENOMIC DNA]</scope>
    <source>
        <strain evidence="2 3">CGMCC 1.4292</strain>
    </source>
</reference>
<evidence type="ECO:0000313" key="3">
    <source>
        <dbReference type="Proteomes" id="UP000298218"/>
    </source>
</evidence>
<dbReference type="Proteomes" id="UP000298218">
    <property type="component" value="Unassembled WGS sequence"/>
</dbReference>
<dbReference type="OrthoDB" id="9813965at2"/>